<dbReference type="Proteomes" id="UP001596023">
    <property type="component" value="Unassembled WGS sequence"/>
</dbReference>
<evidence type="ECO:0000313" key="2">
    <source>
        <dbReference type="Proteomes" id="UP001596023"/>
    </source>
</evidence>
<accession>A0ABV9L1P2</accession>
<sequence>MRIQISYKGNKVDIYCTGYRKTPKCLYLYGINENSTRECLRQYGLQYLPLEQVGSLMVWMQKNIIVTEPDLRQRNRCLIAELGVGEMFCTEAGGILYLYQVNGQGIYFYTKQGKEYTEIFNEDLEVYPCTDIPITGMKVRLHHTDTGNCLEVWQSEPNNKKSIWLGRYTYGHYLWYYLSDAPYGYCEPAYPVNPSVEFICCDKDWNEVLRDSNNPVRHPDWFPSLEELCKREWTKIKDKYPNTTKDGFCDWLDAKMPKDTSYDDTINWWSHRYVLIDPDNIIEGLNWIKKVTHPAIKTEVIHSFDFMGEIYRIARIAKQHLLCDALWYEYIAISPDPDANYASWYAYEYDLAENSSKKK</sequence>
<proteinExistence type="predicted"/>
<keyword evidence="2" id="KW-1185">Reference proteome</keyword>
<dbReference type="EMBL" id="JBHSGN010000115">
    <property type="protein sequence ID" value="MFC4675721.1"/>
    <property type="molecule type" value="Genomic_DNA"/>
</dbReference>
<organism evidence="1 2">
    <name type="scientific">Dysgonomonas termitidis</name>
    <dbReference type="NCBI Taxonomy" id="1516126"/>
    <lineage>
        <taxon>Bacteria</taxon>
        <taxon>Pseudomonadati</taxon>
        <taxon>Bacteroidota</taxon>
        <taxon>Bacteroidia</taxon>
        <taxon>Bacteroidales</taxon>
        <taxon>Dysgonomonadaceae</taxon>
        <taxon>Dysgonomonas</taxon>
    </lineage>
</organism>
<comment type="caution">
    <text evidence="1">The sequence shown here is derived from an EMBL/GenBank/DDBJ whole genome shotgun (WGS) entry which is preliminary data.</text>
</comment>
<reference evidence="2" key="1">
    <citation type="journal article" date="2019" name="Int. J. Syst. Evol. Microbiol.">
        <title>The Global Catalogue of Microorganisms (GCM) 10K type strain sequencing project: providing services to taxonomists for standard genome sequencing and annotation.</title>
        <authorList>
            <consortium name="The Broad Institute Genomics Platform"/>
            <consortium name="The Broad Institute Genome Sequencing Center for Infectious Disease"/>
            <person name="Wu L."/>
            <person name="Ma J."/>
        </authorList>
    </citation>
    <scope>NUCLEOTIDE SEQUENCE [LARGE SCALE GENOMIC DNA]</scope>
    <source>
        <strain evidence="2">CCUG 66188</strain>
    </source>
</reference>
<gene>
    <name evidence="1" type="ORF">ACFO6W_18700</name>
</gene>
<protein>
    <submittedName>
        <fullName evidence="1">Uncharacterized protein</fullName>
    </submittedName>
</protein>
<dbReference type="RefSeq" id="WP_379999212.1">
    <property type="nucleotide sequence ID" value="NZ_JBHSGN010000115.1"/>
</dbReference>
<name>A0ABV9L1P2_9BACT</name>
<evidence type="ECO:0000313" key="1">
    <source>
        <dbReference type="EMBL" id="MFC4675721.1"/>
    </source>
</evidence>